<dbReference type="PANTHER" id="PTHR13367">
    <property type="entry name" value="UBIQUITIN THIOESTERASE"/>
    <property type="match status" value="1"/>
</dbReference>
<dbReference type="GO" id="GO:0004843">
    <property type="term" value="F:cysteine-type deubiquitinase activity"/>
    <property type="evidence" value="ECO:0007669"/>
    <property type="project" value="UniProtKB-EC"/>
</dbReference>
<keyword evidence="3" id="KW-0645">Protease</keyword>
<dbReference type="InterPro" id="IPR051346">
    <property type="entry name" value="OTU_Deubiquitinase"/>
</dbReference>
<keyword evidence="4" id="KW-0833">Ubl conjugation pathway</keyword>
<organism evidence="10 11">
    <name type="scientific">Hydnomerulius pinastri MD-312</name>
    <dbReference type="NCBI Taxonomy" id="994086"/>
    <lineage>
        <taxon>Eukaryota</taxon>
        <taxon>Fungi</taxon>
        <taxon>Dikarya</taxon>
        <taxon>Basidiomycota</taxon>
        <taxon>Agaricomycotina</taxon>
        <taxon>Agaricomycetes</taxon>
        <taxon>Agaricomycetidae</taxon>
        <taxon>Boletales</taxon>
        <taxon>Boletales incertae sedis</taxon>
        <taxon>Leucogyrophana</taxon>
    </lineage>
</organism>
<proteinExistence type="predicted"/>
<dbReference type="InterPro" id="IPR046541">
    <property type="entry name" value="DUF6606"/>
</dbReference>
<sequence>MSTSNPNLIDNPNLGYIVTHVFCPLRLPDGDDYAAHHDHALVEAVCAAARGYSAHVSDANKPQWESITKMLHNLSASMEFDSMDKGQTTSQLRGMQAGDNLAFLIRAQNAAVVFRKQEDMTIFEAFEVSPMAGAVMGASGKLLCSYPGPAIAVPNEVFEDGVFRSELAAFLAHMNEDILDSAATSRKAGSNVVEERDTAHPRYITELLTGILRGVGRPADVNRISKRIGDDVVWNNAKLPWRRSSLWLVARVALQTSLERTILGRDTYKTFMVFFMDRLTQQALEQDLPSELLHFMSSKLSRRLMKLGSSVPGWLSDMVLGTCTNVRVKLEAQWERVRTAQAASPRWAPFELRASDTQLSLLSSQGYIRQALDNQYDTIRSKPFKPNHRHRGILEKFLSSDGKFFEAAYAAEPHLTLYDVEQAVQQGIDGWVARVADADDACVKLELLAANYSSCALETYEDNPENLSIMLLTTVELWIALDKVAVKEIPILAEYSPEVPTALLERLLLHNAESLHRLQLAYRYIRNRHSQARSGWSAFSDEVGRDSFPVRYYSRSPRLQLLKSRIEEASQRERDRKVNELDTANALHAKLKRTLADTDHAFNIDWNGNTVHETQNLCPKCKLEKQMDAMTIVVHEWPLPAHDLHAMVVVFELDCPVSFDMWRSATLHLLTDLCSPSQSSDNPYIELENYSALQPYHIKHRRSRVSLASDTKPFVKTHYGSQRLPSEESLVCVANGLNFYGFDSSTHTRTSSAFRKADITRYCTYQLERGPYQNLQKFLAETSHTSNQVLANQADCHKDLSLHEFIAFGHLRSGSSLQWPNILLGIHDRALSFRRDEVHLLIAQAVSQVGPLPDVGEWTWHQELQRPSFCDALLGELQRLLADVEENWLEGVTIKTVAFLLSHLLASRLTADVSRRALELLRHVRGKTFAWVQELSAKLTESSGDGANEESRWRLCDMAAICRSTFDAGSADERQLLHSPSDVEVLLSCAVLIHDNSPKHLSSISQASQLLLERDRRLSLAIEDILSDLIDENDEGIDLAVTKVWPAYRPGTKWERLEHPNSRWFSCQTAKTKAQRSQEVHFNLHDGTLLVDGKPLARLPNEITSHPVYSMVFGNRVLDVTPGDVPGMEFSTRGMISGYQVYFTMQGRELIIRARASDTTHVLELIPQEKLKSDLPTLLVKNHVHWLNLSTSTIEVRPLDRAWERSAENWVIDLRRKSPRCQRYSMRKGSIALVDIRSQTWTMVSSRLKPLELPENLVITRSPGDSASKLSVELPRYGLSFYIDDEGELQSHNMRDMVYDENQSTGTMFGLVNQLVLRPKIQVAEEHVQRCVLIPDGTVSFAKHDQHVQIDIDTHDPPLRRVTYQTYRVDTDLGCLKGNVRLTNKLYRAYLHALSSSGCSTDPLTGKTGTEEALTILRSASCQSFMKIGLREVELLGLIASLVPVRTWYPKHLQHMQKVEWLCLPTTSQHHGLYCATRTIKEHCEKVQVFHEGHSASLFQGFPTRDPHLLERSALRAAHLHPLEFSGPLPSDRRDVEYQSRDLVKSTSGEHRAHSAASLVYRWSTRSETTKDVLGLLQSWNATLHRVATSSLQYDSGWLSPDLPQTWITAYNLCRRSDKARCRYQLLFSLPAMAYGSSTFEVLVPTILSFATNQQFRAEDPPPYATYDLSRGFCPSADTLRQYITTSTYRFEDSPERSIPATRGESVYALRQRQRTSYNQRVKSDTDSTVEALLKAWPSEIPPQFHRLQTSTHALSNLTAKLHVLFASCYENLKLKEHLLRVQKILDQAHSLPSAIAVRYTFSPSSPAPSNLPSVVTVDQLLGRGIPAPLVRSTLTQNVSQITEPLFAGSVGLGQLIAIMQTNPSNSFQHEYLSDLLQSAGSLGSGSSLAVPAFMNPATDILKQHYLRCRERYLSSLDFLRKMLSPGSLSEEAVYESGQFPRLTPEALFRCIASTSAIELSEDWQGCLTSFALVYLEFQRSRRLLLLDKNSLYEELSMEVENEGCDGWDAKSHPDWLLIQLEGNFLIRRVQANVASEMISPQSGKNTAMQLHMGEGKSSVIVPIAVASLANGNQLVRVVVPKALTAQMFQLLVDRLGGLTNRRIYYLPFSRSLKVDPSQVAALYEIMLECKQEGGILVVQPDHVLSLKLMSVEKQLDQDGQMAQKLLECQRWLHSHARDLLDESDEILHVRYQLVYTIGLQKHLEGFPERWTTTQQVLSLVRKHATLLRDDHPLGLEIESGTPGSFPHTRILQTNAGQELISRITQDVMDGLLPNFSFDQVRSGLRDAIHSFISCKDSMPSQIQMVKDYSQQGPLWDGLLLLRGLFASDILSFALKERRWRVDYGLATSRTMLAVPYRAKDMPAPKAEFGHPDVAIILTCLSYYYGGLTEEQLRTCFEILLKQDNPSLEYELWVRDCPTVPDALRTLNGINIKSSDQWQNHLHPLFAKNQALIDFYLSRVVFPKEAKEFPSKLSCSGWDLAERRGRLTTGFSGTNDGRYLLPTSISQRDPDHQRGTNARVLAYLLQPENNYYMLTARENGERRTVLEFLQLIVAQTLEIRVLLDVGAQMLEFSNHDLVGAWLKLRPDVLAGIYFNEDDELTVLARDGTTQLLLSSPFAQQLDQCIAYLDDAHTRGTDIRFPTGFRAAVTLGPKVTKDRLTQGCMRMRKLGHGHSLMFFAPLEVDRKIRWETSKSNPDPICVMDVLQWAIYETCNDIQHRASHWAQHGMDHASRYHAWSSFCEHKITAKDLSNSWLQPEAKTLEDLYSPERSRSSLALTVPEIRQRCLDLGILSLRDASLDEEQEREVIHEIERERQVERPRKVEAAKQSIHKDVRAFVKSGVIPVSSNLFRPAFATLAKTTAAFEEHHVWSQSLLVTEDFCRTIGPSSGKTDDHLRPVNWILSS</sequence>
<name>A0A0C9W9B8_9AGAM</name>
<evidence type="ECO:0000256" key="3">
    <source>
        <dbReference type="ARBA" id="ARBA00022670"/>
    </source>
</evidence>
<dbReference type="InterPro" id="IPR027417">
    <property type="entry name" value="P-loop_NTPase"/>
</dbReference>
<protein>
    <recommendedName>
        <fullName evidence="2">ubiquitinyl hydrolase 1</fullName>
        <ecNumber evidence="2">3.4.19.12</ecNumber>
    </recommendedName>
</protein>
<evidence type="ECO:0000256" key="2">
    <source>
        <dbReference type="ARBA" id="ARBA00012759"/>
    </source>
</evidence>
<keyword evidence="11" id="KW-1185">Reference proteome</keyword>
<evidence type="ECO:0000259" key="8">
    <source>
        <dbReference type="Pfam" id="PF12359"/>
    </source>
</evidence>
<dbReference type="OrthoDB" id="3182339at2759"/>
<dbReference type="EC" id="3.4.19.12" evidence="2"/>
<accession>A0A0C9W9B8</accession>
<dbReference type="Proteomes" id="UP000053820">
    <property type="component" value="Unassembled WGS sequence"/>
</dbReference>
<evidence type="ECO:0000256" key="1">
    <source>
        <dbReference type="ARBA" id="ARBA00000707"/>
    </source>
</evidence>
<dbReference type="InterPro" id="IPR022105">
    <property type="entry name" value="DUF3645"/>
</dbReference>
<dbReference type="Pfam" id="PF20255">
    <property type="entry name" value="DUF6606"/>
    <property type="match status" value="1"/>
</dbReference>
<evidence type="ECO:0000259" key="9">
    <source>
        <dbReference type="Pfam" id="PF20255"/>
    </source>
</evidence>
<keyword evidence="5" id="KW-0378">Hydrolase</keyword>
<gene>
    <name evidence="10" type="ORF">HYDPIDRAFT_90931</name>
</gene>
<dbReference type="EMBL" id="KN839847">
    <property type="protein sequence ID" value="KIJ64298.1"/>
    <property type="molecule type" value="Genomic_DNA"/>
</dbReference>
<evidence type="ECO:0000259" key="7">
    <source>
        <dbReference type="Pfam" id="PF12340"/>
    </source>
</evidence>
<dbReference type="Pfam" id="PF12359">
    <property type="entry name" value="DUF3645"/>
    <property type="match status" value="1"/>
</dbReference>
<dbReference type="InterPro" id="IPR022099">
    <property type="entry name" value="DUF3638"/>
</dbReference>
<dbReference type="Pfam" id="PF12340">
    <property type="entry name" value="DUF3638"/>
    <property type="match status" value="1"/>
</dbReference>
<feature type="domain" description="DUF3645" evidence="8">
    <location>
        <begin position="2348"/>
        <end position="2379"/>
    </location>
</feature>
<feature type="non-terminal residue" evidence="10">
    <location>
        <position position="2904"/>
    </location>
</feature>
<dbReference type="HOGENOM" id="CLU_000211_1_0_1"/>
<keyword evidence="6" id="KW-0788">Thiol protease</keyword>
<feature type="domain" description="DUF3638" evidence="7">
    <location>
        <begin position="2007"/>
        <end position="2226"/>
    </location>
</feature>
<dbReference type="GO" id="GO:0006508">
    <property type="term" value="P:proteolysis"/>
    <property type="evidence" value="ECO:0007669"/>
    <property type="project" value="UniProtKB-KW"/>
</dbReference>
<evidence type="ECO:0000313" key="10">
    <source>
        <dbReference type="EMBL" id="KIJ64298.1"/>
    </source>
</evidence>
<evidence type="ECO:0000256" key="4">
    <source>
        <dbReference type="ARBA" id="ARBA00022786"/>
    </source>
</evidence>
<comment type="catalytic activity">
    <reaction evidence="1">
        <text>Thiol-dependent hydrolysis of ester, thioester, amide, peptide and isopeptide bonds formed by the C-terminal Gly of ubiquitin (a 76-residue protein attached to proteins as an intracellular targeting signal).</text>
        <dbReference type="EC" id="3.4.19.12"/>
    </reaction>
</comment>
<evidence type="ECO:0000256" key="5">
    <source>
        <dbReference type="ARBA" id="ARBA00022801"/>
    </source>
</evidence>
<dbReference type="PANTHER" id="PTHR13367:SF34">
    <property type="match status" value="1"/>
</dbReference>
<feature type="domain" description="DUF6606" evidence="9">
    <location>
        <begin position="17"/>
        <end position="280"/>
    </location>
</feature>
<evidence type="ECO:0000313" key="11">
    <source>
        <dbReference type="Proteomes" id="UP000053820"/>
    </source>
</evidence>
<reference evidence="10 11" key="1">
    <citation type="submission" date="2014-04" db="EMBL/GenBank/DDBJ databases">
        <title>Evolutionary Origins and Diversification of the Mycorrhizal Mutualists.</title>
        <authorList>
            <consortium name="DOE Joint Genome Institute"/>
            <consortium name="Mycorrhizal Genomics Consortium"/>
            <person name="Kohler A."/>
            <person name="Kuo A."/>
            <person name="Nagy L.G."/>
            <person name="Floudas D."/>
            <person name="Copeland A."/>
            <person name="Barry K.W."/>
            <person name="Cichocki N."/>
            <person name="Veneault-Fourrey C."/>
            <person name="LaButti K."/>
            <person name="Lindquist E.A."/>
            <person name="Lipzen A."/>
            <person name="Lundell T."/>
            <person name="Morin E."/>
            <person name="Murat C."/>
            <person name="Riley R."/>
            <person name="Ohm R."/>
            <person name="Sun H."/>
            <person name="Tunlid A."/>
            <person name="Henrissat B."/>
            <person name="Grigoriev I.V."/>
            <person name="Hibbett D.S."/>
            <person name="Martin F."/>
        </authorList>
    </citation>
    <scope>NUCLEOTIDE SEQUENCE [LARGE SCALE GENOMIC DNA]</scope>
    <source>
        <strain evidence="10 11">MD-312</strain>
    </source>
</reference>
<evidence type="ECO:0000256" key="6">
    <source>
        <dbReference type="ARBA" id="ARBA00022807"/>
    </source>
</evidence>
<dbReference type="SUPFAM" id="SSF52540">
    <property type="entry name" value="P-loop containing nucleoside triphosphate hydrolases"/>
    <property type="match status" value="1"/>
</dbReference>